<reference evidence="1" key="1">
    <citation type="submission" date="2019-11" db="EMBL/GenBank/DDBJ databases">
        <title>Nori genome reveals adaptations in red seaweeds to the harsh intertidal environment.</title>
        <authorList>
            <person name="Wang D."/>
            <person name="Mao Y."/>
        </authorList>
    </citation>
    <scope>NUCLEOTIDE SEQUENCE</scope>
    <source>
        <tissue evidence="1">Gametophyte</tissue>
    </source>
</reference>
<organism evidence="1 2">
    <name type="scientific">Pyropia yezoensis</name>
    <name type="common">Susabi-nori</name>
    <name type="synonym">Porphyra yezoensis</name>
    <dbReference type="NCBI Taxonomy" id="2788"/>
    <lineage>
        <taxon>Eukaryota</taxon>
        <taxon>Rhodophyta</taxon>
        <taxon>Bangiophyceae</taxon>
        <taxon>Bangiales</taxon>
        <taxon>Bangiaceae</taxon>
        <taxon>Pyropia</taxon>
    </lineage>
</organism>
<proteinExistence type="predicted"/>
<evidence type="ECO:0000313" key="2">
    <source>
        <dbReference type="Proteomes" id="UP000798662"/>
    </source>
</evidence>
<sequence>MPTGSPPPLPHSTPSSGRQAGRLHVAADNHHPPLAADGRGASKPSATRPRTTHLPRHAREGSGVAAPPPPPPSGERGGASGTAGFACVHAAGGGVGWASGGRGGSAAALKMDGGGGSHISPLGSAARGRQRDDEPPPPSWGCPLSCGRVGG</sequence>
<gene>
    <name evidence="1" type="ORF">I4F81_012371</name>
</gene>
<keyword evidence="2" id="KW-1185">Reference proteome</keyword>
<dbReference type="Proteomes" id="UP000798662">
    <property type="component" value="Chromosome 3"/>
</dbReference>
<protein>
    <submittedName>
        <fullName evidence="1">Uncharacterized protein</fullName>
    </submittedName>
</protein>
<evidence type="ECO:0000313" key="1">
    <source>
        <dbReference type="EMBL" id="KAK1869906.1"/>
    </source>
</evidence>
<name>A0ACC3CIQ4_PYRYE</name>
<accession>A0ACC3CIQ4</accession>
<dbReference type="EMBL" id="CM020620">
    <property type="protein sequence ID" value="KAK1869906.1"/>
    <property type="molecule type" value="Genomic_DNA"/>
</dbReference>
<comment type="caution">
    <text evidence="1">The sequence shown here is derived from an EMBL/GenBank/DDBJ whole genome shotgun (WGS) entry which is preliminary data.</text>
</comment>